<dbReference type="Proteomes" id="UP000004217">
    <property type="component" value="Unassembled WGS sequence"/>
</dbReference>
<feature type="domain" description="AMP-dependent synthetase/ligase" evidence="2">
    <location>
        <begin position="80"/>
        <end position="412"/>
    </location>
</feature>
<protein>
    <submittedName>
        <fullName evidence="4">Acyl-CoA synthetase</fullName>
    </submittedName>
</protein>
<accession>G2GMW5</accession>
<dbReference type="NCBIfam" id="NF005858">
    <property type="entry name" value="PRK07787.1"/>
    <property type="match status" value="1"/>
</dbReference>
<feature type="domain" description="AMP-binding enzyme C-terminal" evidence="3">
    <location>
        <begin position="464"/>
        <end position="540"/>
    </location>
</feature>
<dbReference type="InterPro" id="IPR042099">
    <property type="entry name" value="ANL_N_sf"/>
</dbReference>
<evidence type="ECO:0000259" key="3">
    <source>
        <dbReference type="Pfam" id="PF13193"/>
    </source>
</evidence>
<dbReference type="PATRIC" id="fig|700597.3.peg.6704"/>
<gene>
    <name evidence="4" type="ORF">SZN_34352</name>
</gene>
<dbReference type="InterPro" id="IPR000873">
    <property type="entry name" value="AMP-dep_synth/lig_dom"/>
</dbReference>
<dbReference type="Pfam" id="PF13193">
    <property type="entry name" value="AMP-binding_C"/>
    <property type="match status" value="1"/>
</dbReference>
<evidence type="ECO:0000313" key="5">
    <source>
        <dbReference type="Proteomes" id="UP000004217"/>
    </source>
</evidence>
<dbReference type="GO" id="GO:0006631">
    <property type="term" value="P:fatty acid metabolic process"/>
    <property type="evidence" value="ECO:0007669"/>
    <property type="project" value="TreeGrafter"/>
</dbReference>
<dbReference type="EMBL" id="AGBF01000261">
    <property type="protein sequence ID" value="EGX55156.1"/>
    <property type="molecule type" value="Genomic_DNA"/>
</dbReference>
<dbReference type="AlphaFoldDB" id="G2GMW5"/>
<reference evidence="4 5" key="1">
    <citation type="submission" date="2011-08" db="EMBL/GenBank/DDBJ databases">
        <authorList>
            <person name="Lin Y."/>
            <person name="Hao X."/>
            <person name="Johnstone L."/>
            <person name="Miller S.J."/>
            <person name="Wei G."/>
            <person name="Rensing C."/>
        </authorList>
    </citation>
    <scope>NUCLEOTIDE SEQUENCE [LARGE SCALE GENOMIC DNA]</scope>
    <source>
        <strain evidence="4 5">K42</strain>
    </source>
</reference>
<evidence type="ECO:0000259" key="2">
    <source>
        <dbReference type="Pfam" id="PF00501"/>
    </source>
</evidence>
<evidence type="ECO:0000313" key="4">
    <source>
        <dbReference type="EMBL" id="EGX55156.1"/>
    </source>
</evidence>
<name>G2GMW5_9ACTN</name>
<comment type="similarity">
    <text evidence="1">Belongs to the ATP-dependent AMP-binding enzyme family.</text>
</comment>
<keyword evidence="5" id="KW-1185">Reference proteome</keyword>
<dbReference type="InterPro" id="IPR045851">
    <property type="entry name" value="AMP-bd_C_sf"/>
</dbReference>
<dbReference type="SUPFAM" id="SSF56801">
    <property type="entry name" value="Acetyl-CoA synthetase-like"/>
    <property type="match status" value="1"/>
</dbReference>
<sequence>MGEDLLTNGALAPDVDRERFFRQPMVYGGSVVAVVPAVVWPVTVAPGRGEAGVRPSAALSSEQSGVRHVSSLFPALRGAPAGRAALRFGDRALTYGSLASAAGALAARIGGAGAVAVWATPSLETAVAVTAALEAGVAAVPLNPRSGEKELGHILADCAPDAVLAAPGDELPDALAGLARVDVDVRDGGPLPAPRSADEDPALIVYTSGTTGPPKGAVIPRRAVAHTLDALADAWRWTGDDVLVHGLPLFHVHGLVLGVLGPLRRGGSVRHLGRFSPEGVARALDEGATMLFGVPTMYHRIAQALPADPGLARSLGGARLLVSGSAALPVHDHERITAATGRRVVERYGMTETLMNTSVRADGEPRAGTVGVPLPGVELRLVEEDGTPLAAYDGESVGEIQVRGPNLFTGYLNLPDATRAAFTPDGWFRTGDMAVRDPDGYVRIVGRKATDLIKSGGYKIGAGEIENALLEHPGVREAAVTGEPDADLGERIVAWVVPADPQAPPSAEELADHVAARLAPHKRPRRVHHLDALPRNDMGKIMKRALTA</sequence>
<evidence type="ECO:0000256" key="1">
    <source>
        <dbReference type="ARBA" id="ARBA00006432"/>
    </source>
</evidence>
<dbReference type="Gene3D" id="3.30.300.30">
    <property type="match status" value="1"/>
</dbReference>
<dbReference type="Pfam" id="PF00501">
    <property type="entry name" value="AMP-binding"/>
    <property type="match status" value="1"/>
</dbReference>
<dbReference type="Gene3D" id="3.40.50.12780">
    <property type="entry name" value="N-terminal domain of ligase-like"/>
    <property type="match status" value="1"/>
</dbReference>
<dbReference type="PANTHER" id="PTHR43201">
    <property type="entry name" value="ACYL-COA SYNTHETASE"/>
    <property type="match status" value="1"/>
</dbReference>
<proteinExistence type="inferred from homology"/>
<dbReference type="PROSITE" id="PS00455">
    <property type="entry name" value="AMP_BINDING"/>
    <property type="match status" value="1"/>
</dbReference>
<dbReference type="InterPro" id="IPR025110">
    <property type="entry name" value="AMP-bd_C"/>
</dbReference>
<comment type="caution">
    <text evidence="4">The sequence shown here is derived from an EMBL/GenBank/DDBJ whole genome shotgun (WGS) entry which is preliminary data.</text>
</comment>
<dbReference type="CDD" id="cd05941">
    <property type="entry name" value="MCS"/>
    <property type="match status" value="1"/>
</dbReference>
<organism evidence="4 5">
    <name type="scientific">Streptomyces zinciresistens K42</name>
    <dbReference type="NCBI Taxonomy" id="700597"/>
    <lineage>
        <taxon>Bacteria</taxon>
        <taxon>Bacillati</taxon>
        <taxon>Actinomycetota</taxon>
        <taxon>Actinomycetes</taxon>
        <taxon>Kitasatosporales</taxon>
        <taxon>Streptomycetaceae</taxon>
        <taxon>Streptomyces</taxon>
    </lineage>
</organism>
<dbReference type="GO" id="GO:0031956">
    <property type="term" value="F:medium-chain fatty acid-CoA ligase activity"/>
    <property type="evidence" value="ECO:0007669"/>
    <property type="project" value="TreeGrafter"/>
</dbReference>
<dbReference type="InterPro" id="IPR020845">
    <property type="entry name" value="AMP-binding_CS"/>
</dbReference>
<dbReference type="PANTHER" id="PTHR43201:SF8">
    <property type="entry name" value="ACYL-COA SYNTHETASE FAMILY MEMBER 3"/>
    <property type="match status" value="1"/>
</dbReference>